<evidence type="ECO:0000313" key="3">
    <source>
        <dbReference type="Proteomes" id="UP000663193"/>
    </source>
</evidence>
<name>A0A7U2HYZ8_PHANO</name>
<protein>
    <submittedName>
        <fullName evidence="2">Uncharacterized protein</fullName>
    </submittedName>
</protein>
<sequence length="122" mass="13689">MWRAERGRKVNFRTRETHCWVSSWSKVVARSAVGFAASTDRSRRQLGRAHDYLFPPCTTSSFLAIVNFASSYSLHPCVGPTLPACMHTSCRKRVPQTAKVAHGIVWNLFLPVSISGWALWPA</sequence>
<keyword evidence="1" id="KW-1133">Transmembrane helix</keyword>
<evidence type="ECO:0000256" key="1">
    <source>
        <dbReference type="SAM" id="Phobius"/>
    </source>
</evidence>
<keyword evidence="1" id="KW-0472">Membrane</keyword>
<dbReference type="EMBL" id="CP069029">
    <property type="protein sequence ID" value="QRC97110.1"/>
    <property type="molecule type" value="Genomic_DNA"/>
</dbReference>
<dbReference type="Proteomes" id="UP000663193">
    <property type="component" value="Chromosome 7"/>
</dbReference>
<keyword evidence="3" id="KW-1185">Reference proteome</keyword>
<evidence type="ECO:0000313" key="2">
    <source>
        <dbReference type="EMBL" id="QRC97110.1"/>
    </source>
</evidence>
<accession>A0A7U2HYZ8</accession>
<dbReference type="AlphaFoldDB" id="A0A7U2HYZ8"/>
<feature type="transmembrane region" description="Helical" evidence="1">
    <location>
        <begin position="100"/>
        <end position="120"/>
    </location>
</feature>
<dbReference type="VEuPathDB" id="FungiDB:JI435_410130"/>
<gene>
    <name evidence="2" type="ORF">JI435_410130</name>
</gene>
<reference evidence="3" key="1">
    <citation type="journal article" date="2021" name="BMC Genomics">
        <title>Chromosome-level genome assembly and manually-curated proteome of model necrotroph Parastagonospora nodorum Sn15 reveals a genome-wide trove of candidate effector homologs, and redundancy of virulence-related functions within an accessory chromosome.</title>
        <authorList>
            <person name="Bertazzoni S."/>
            <person name="Jones D.A.B."/>
            <person name="Phan H.T."/>
            <person name="Tan K.-C."/>
            <person name="Hane J.K."/>
        </authorList>
    </citation>
    <scope>NUCLEOTIDE SEQUENCE [LARGE SCALE GENOMIC DNA]</scope>
    <source>
        <strain evidence="3">SN15 / ATCC MYA-4574 / FGSC 10173)</strain>
    </source>
</reference>
<keyword evidence="1" id="KW-0812">Transmembrane</keyword>
<proteinExistence type="predicted"/>
<organism evidence="2 3">
    <name type="scientific">Phaeosphaeria nodorum (strain SN15 / ATCC MYA-4574 / FGSC 10173)</name>
    <name type="common">Glume blotch fungus</name>
    <name type="synonym">Parastagonospora nodorum</name>
    <dbReference type="NCBI Taxonomy" id="321614"/>
    <lineage>
        <taxon>Eukaryota</taxon>
        <taxon>Fungi</taxon>
        <taxon>Dikarya</taxon>
        <taxon>Ascomycota</taxon>
        <taxon>Pezizomycotina</taxon>
        <taxon>Dothideomycetes</taxon>
        <taxon>Pleosporomycetidae</taxon>
        <taxon>Pleosporales</taxon>
        <taxon>Pleosporineae</taxon>
        <taxon>Phaeosphaeriaceae</taxon>
        <taxon>Parastagonospora</taxon>
    </lineage>
</organism>